<evidence type="ECO:0000313" key="1">
    <source>
        <dbReference type="EMBL" id="AXA35534.1"/>
    </source>
</evidence>
<sequence length="82" mass="8888">MSAGRFLVGGGKKIARGVGADRIPNHVRTADEKLGTMARTATTPVRKYVIQPLSNGVVQPTRQKVARVWPFTWLSKTIAGSK</sequence>
<organism evidence="1 2">
    <name type="scientific">Sumerlaea chitinivorans</name>
    <dbReference type="NCBI Taxonomy" id="2250252"/>
    <lineage>
        <taxon>Bacteria</taxon>
        <taxon>Candidatus Sumerlaeota</taxon>
        <taxon>Candidatus Sumerlaeia</taxon>
        <taxon>Candidatus Sumerlaeales</taxon>
        <taxon>Candidatus Sumerlaeaceae</taxon>
        <taxon>Candidatus Sumerlaea</taxon>
    </lineage>
</organism>
<dbReference type="Proteomes" id="UP000262583">
    <property type="component" value="Chromosome"/>
</dbReference>
<dbReference type="KEGG" id="schv:BRCON_0757"/>
<dbReference type="EMBL" id="CP030759">
    <property type="protein sequence ID" value="AXA35534.1"/>
    <property type="molecule type" value="Genomic_DNA"/>
</dbReference>
<evidence type="ECO:0000313" key="2">
    <source>
        <dbReference type="Proteomes" id="UP000262583"/>
    </source>
</evidence>
<gene>
    <name evidence="1" type="ORF">BRCON_0757</name>
</gene>
<dbReference type="AlphaFoldDB" id="A0A2Z4Y363"/>
<proteinExistence type="predicted"/>
<protein>
    <submittedName>
        <fullName evidence="1">Uncharacterized protein</fullName>
    </submittedName>
</protein>
<accession>A0A2Z4Y363</accession>
<reference evidence="1 2" key="1">
    <citation type="submission" date="2018-05" db="EMBL/GenBank/DDBJ databases">
        <title>A metagenomic window into the 2 km-deep terrestrial subsurface aquifer revealed taxonomically and functionally diverse microbial community comprising novel uncultured bacterial lineages.</title>
        <authorList>
            <person name="Kadnikov V.V."/>
            <person name="Mardanov A.V."/>
            <person name="Beletsky A.V."/>
            <person name="Banks D."/>
            <person name="Pimenov N.V."/>
            <person name="Frank Y.A."/>
            <person name="Karnachuk O.V."/>
            <person name="Ravin N.V."/>
        </authorList>
    </citation>
    <scope>NUCLEOTIDE SEQUENCE [LARGE SCALE GENOMIC DNA]</scope>
    <source>
        <strain evidence="1">BY</strain>
    </source>
</reference>
<name>A0A2Z4Y363_SUMC1</name>